<feature type="compositionally biased region" description="Polar residues" evidence="1">
    <location>
        <begin position="591"/>
        <end position="622"/>
    </location>
</feature>
<dbReference type="GeneID" id="28831084"/>
<feature type="region of interest" description="Disordered" evidence="1">
    <location>
        <begin position="20"/>
        <end position="56"/>
    </location>
</feature>
<dbReference type="Gene3D" id="3.60.130.30">
    <property type="match status" value="1"/>
</dbReference>
<sequence>MDQNYDAASELPVYQACREVPSRTRENDRKGVEHARNAHAFTKDKRIKSDAKNPSATVEEYREDLTVPYKPCTLALDRIYDESRWTLPEDHEPGAKKEPKSGVRFPLDEALVLDSIEDQTHINMDDADIRQLVADLQDIKSKSASDITDVNSLSLKYEYGDKRSIEKFILHGRTIARVKFEDAEVGEKNYKQVMRGKKLEKDIDRGTNGKQQADLKIENYVTAHILLCLGGEVGARAQDSWRAARNFSQQQLELNPGLEEIVMKKLDEEHDPALKEMLEVLNDVHQRKESSPYHQAMRDKWGVDHNLFDRIAHTDIVMVLDKNNEVIFLQLSDSFQKLLQKQLEDQVVKAFEIYSTLHAVPFPDSTRHGIHWSEWLLKRPELDFRNSANILRMAKSGPFHIGCGNMTGDTHGDVKGPTLKADSKRNIERYPHIVKQQETLRYGALGACTEILKLLLSTVAPELCTEYENVARELAERYEMETGTNLFETRREGGIFTMRAILINLLTTDHKDQNDWSNGFAGLVAVGDHEGGDLLLRELGLRIEARSGAAQLMRGRELAHSIDFYTGRRFCVVCVTREANRKWAEKRMQSREQPSASSEQSLGSNEQPSESREQASGSTEQALTAKKRKNSDVGSTASREGEKRSKKL</sequence>
<evidence type="ECO:0000313" key="2">
    <source>
        <dbReference type="EMBL" id="KUJ12813.1"/>
    </source>
</evidence>
<gene>
    <name evidence="2" type="ORF">LY89DRAFT_755905</name>
</gene>
<accession>A0A194WXW5</accession>
<dbReference type="RefSeq" id="XP_018067168.1">
    <property type="nucleotide sequence ID" value="XM_018221358.1"/>
</dbReference>
<keyword evidence="3" id="KW-1185">Reference proteome</keyword>
<dbReference type="AlphaFoldDB" id="A0A194WXW5"/>
<dbReference type="InParanoid" id="A0A194WXW5"/>
<evidence type="ECO:0000256" key="1">
    <source>
        <dbReference type="SAM" id="MobiDB-lite"/>
    </source>
</evidence>
<feature type="region of interest" description="Disordered" evidence="1">
    <location>
        <begin position="585"/>
        <end position="648"/>
    </location>
</feature>
<dbReference type="OrthoDB" id="4638065at2759"/>
<dbReference type="Proteomes" id="UP000070700">
    <property type="component" value="Unassembled WGS sequence"/>
</dbReference>
<feature type="compositionally biased region" description="Basic and acidic residues" evidence="1">
    <location>
        <begin position="639"/>
        <end position="648"/>
    </location>
</feature>
<evidence type="ECO:0000313" key="3">
    <source>
        <dbReference type="Proteomes" id="UP000070700"/>
    </source>
</evidence>
<organism evidence="2 3">
    <name type="scientific">Mollisia scopiformis</name>
    <name type="common">Conifer needle endophyte fungus</name>
    <name type="synonym">Phialocephala scopiformis</name>
    <dbReference type="NCBI Taxonomy" id="149040"/>
    <lineage>
        <taxon>Eukaryota</taxon>
        <taxon>Fungi</taxon>
        <taxon>Dikarya</taxon>
        <taxon>Ascomycota</taxon>
        <taxon>Pezizomycotina</taxon>
        <taxon>Leotiomycetes</taxon>
        <taxon>Helotiales</taxon>
        <taxon>Mollisiaceae</taxon>
        <taxon>Mollisia</taxon>
    </lineage>
</organism>
<feature type="compositionally biased region" description="Basic and acidic residues" evidence="1">
    <location>
        <begin position="20"/>
        <end position="51"/>
    </location>
</feature>
<proteinExistence type="predicted"/>
<protein>
    <submittedName>
        <fullName evidence="2">Uncharacterized protein</fullName>
    </submittedName>
</protein>
<name>A0A194WXW5_MOLSC</name>
<dbReference type="EMBL" id="KQ947423">
    <property type="protein sequence ID" value="KUJ12813.1"/>
    <property type="molecule type" value="Genomic_DNA"/>
</dbReference>
<dbReference type="KEGG" id="psco:LY89DRAFT_755905"/>
<reference evidence="2 3" key="1">
    <citation type="submission" date="2015-10" db="EMBL/GenBank/DDBJ databases">
        <title>Full genome of DAOMC 229536 Phialocephala scopiformis, a fungal endophyte of spruce producing the potent anti-insectan compound rugulosin.</title>
        <authorList>
            <consortium name="DOE Joint Genome Institute"/>
            <person name="Walker A.K."/>
            <person name="Frasz S.L."/>
            <person name="Seifert K.A."/>
            <person name="Miller J.D."/>
            <person name="Mondo S.J."/>
            <person name="Labutti K."/>
            <person name="Lipzen A."/>
            <person name="Dockter R."/>
            <person name="Kennedy M."/>
            <person name="Grigoriev I.V."/>
            <person name="Spatafora J.W."/>
        </authorList>
    </citation>
    <scope>NUCLEOTIDE SEQUENCE [LARGE SCALE GENOMIC DNA]</scope>
    <source>
        <strain evidence="2 3">CBS 120377</strain>
    </source>
</reference>